<dbReference type="RefSeq" id="WP_176005975.1">
    <property type="nucleotide sequence ID" value="NZ_JABWMI010000010.1"/>
</dbReference>
<protein>
    <submittedName>
        <fullName evidence="2">Uncharacterized protein</fullName>
    </submittedName>
</protein>
<feature type="chain" id="PRO_5031052289" evidence="1">
    <location>
        <begin position="22"/>
        <end position="122"/>
    </location>
</feature>
<organism evidence="2 3">
    <name type="scientific">Flavobacterium agri</name>
    <dbReference type="NCBI Taxonomy" id="2743471"/>
    <lineage>
        <taxon>Bacteria</taxon>
        <taxon>Pseudomonadati</taxon>
        <taxon>Bacteroidota</taxon>
        <taxon>Flavobacteriia</taxon>
        <taxon>Flavobacteriales</taxon>
        <taxon>Flavobacteriaceae</taxon>
        <taxon>Flavobacterium</taxon>
    </lineage>
</organism>
<reference evidence="2 3" key="1">
    <citation type="submission" date="2020-07" db="EMBL/GenBank/DDBJ databases">
        <authorList>
            <person name="Sun Q."/>
        </authorList>
    </citation>
    <scope>NUCLEOTIDE SEQUENCE [LARGE SCALE GENOMIC DNA]</scope>
    <source>
        <strain evidence="2 3">MAH-1</strain>
    </source>
</reference>
<evidence type="ECO:0000313" key="2">
    <source>
        <dbReference type="EMBL" id="NYA71173.1"/>
    </source>
</evidence>
<evidence type="ECO:0000256" key="1">
    <source>
        <dbReference type="SAM" id="SignalP"/>
    </source>
</evidence>
<sequence length="122" mass="13659">MKHIKTLAFIALFLTVSFASAQTAKTNWPKLNDVKEVAARINLNLEQNNPHAFSFTETLMQQVQQLKASEAPANFKNKKTEEAVNQLSVKVEALDRKAKSQASATELKQQFTEIQTLLATIK</sequence>
<keyword evidence="3" id="KW-1185">Reference proteome</keyword>
<name>A0A7Y8Y3B3_9FLAO</name>
<proteinExistence type="predicted"/>
<evidence type="ECO:0000313" key="3">
    <source>
        <dbReference type="Proteomes" id="UP000535020"/>
    </source>
</evidence>
<keyword evidence="1" id="KW-0732">Signal</keyword>
<dbReference type="AlphaFoldDB" id="A0A7Y8Y3B3"/>
<dbReference type="EMBL" id="JACBJI010000003">
    <property type="protein sequence ID" value="NYA71173.1"/>
    <property type="molecule type" value="Genomic_DNA"/>
</dbReference>
<accession>A0A7Y8Y3B3</accession>
<gene>
    <name evidence="2" type="ORF">HZF10_09605</name>
</gene>
<dbReference type="Proteomes" id="UP000535020">
    <property type="component" value="Unassembled WGS sequence"/>
</dbReference>
<feature type="signal peptide" evidence="1">
    <location>
        <begin position="1"/>
        <end position="21"/>
    </location>
</feature>
<comment type="caution">
    <text evidence="2">The sequence shown here is derived from an EMBL/GenBank/DDBJ whole genome shotgun (WGS) entry which is preliminary data.</text>
</comment>